<feature type="signal peptide" evidence="2">
    <location>
        <begin position="1"/>
        <end position="27"/>
    </location>
</feature>
<feature type="region of interest" description="Disordered" evidence="1">
    <location>
        <begin position="29"/>
        <end position="58"/>
    </location>
</feature>
<dbReference type="RefSeq" id="WP_131099323.1">
    <property type="nucleotide sequence ID" value="NZ_CP036455.1"/>
</dbReference>
<dbReference type="Pfam" id="PF12146">
    <property type="entry name" value="Hydrolase_4"/>
    <property type="match status" value="1"/>
</dbReference>
<feature type="chain" id="PRO_5020609812" evidence="2">
    <location>
        <begin position="28"/>
        <end position="360"/>
    </location>
</feature>
<dbReference type="PANTHER" id="PTHR43265">
    <property type="entry name" value="ESTERASE ESTD"/>
    <property type="match status" value="1"/>
</dbReference>
<dbReference type="Proteomes" id="UP000292235">
    <property type="component" value="Chromosome"/>
</dbReference>
<keyword evidence="5" id="KW-1185">Reference proteome</keyword>
<dbReference type="SUPFAM" id="SSF53474">
    <property type="entry name" value="alpha/beta-Hydrolases"/>
    <property type="match status" value="1"/>
</dbReference>
<dbReference type="GO" id="GO:0052689">
    <property type="term" value="F:carboxylic ester hydrolase activity"/>
    <property type="evidence" value="ECO:0007669"/>
    <property type="project" value="TreeGrafter"/>
</dbReference>
<feature type="domain" description="Serine aminopeptidase S33" evidence="3">
    <location>
        <begin position="99"/>
        <end position="193"/>
    </location>
</feature>
<dbReference type="InterPro" id="IPR029058">
    <property type="entry name" value="AB_hydrolase_fold"/>
</dbReference>
<dbReference type="InterPro" id="IPR053145">
    <property type="entry name" value="AB_hydrolase_Est10"/>
</dbReference>
<proteinExistence type="predicted"/>
<organism evidence="4 5">
    <name type="scientific">Streptomonospora litoralis</name>
    <dbReference type="NCBI Taxonomy" id="2498135"/>
    <lineage>
        <taxon>Bacteria</taxon>
        <taxon>Bacillati</taxon>
        <taxon>Actinomycetota</taxon>
        <taxon>Actinomycetes</taxon>
        <taxon>Streptosporangiales</taxon>
        <taxon>Nocardiopsidaceae</taxon>
        <taxon>Streptomonospora</taxon>
    </lineage>
</organism>
<dbReference type="AlphaFoldDB" id="A0A4P6Q8A7"/>
<dbReference type="OrthoDB" id="5902829at2"/>
<evidence type="ECO:0000259" key="3">
    <source>
        <dbReference type="Pfam" id="PF12146"/>
    </source>
</evidence>
<evidence type="ECO:0000256" key="2">
    <source>
        <dbReference type="SAM" id="SignalP"/>
    </source>
</evidence>
<dbReference type="PANTHER" id="PTHR43265:SF1">
    <property type="entry name" value="ESTERASE ESTD"/>
    <property type="match status" value="1"/>
</dbReference>
<dbReference type="InterPro" id="IPR022742">
    <property type="entry name" value="Hydrolase_4"/>
</dbReference>
<gene>
    <name evidence="4" type="ORF">EKD16_17630</name>
</gene>
<protein>
    <submittedName>
        <fullName evidence="4">Alpha/beta hydrolase family protein</fullName>
    </submittedName>
</protein>
<accession>A0A4P6Q8A7</accession>
<keyword evidence="2" id="KW-0732">Signal</keyword>
<dbReference type="EMBL" id="CP036455">
    <property type="protein sequence ID" value="QBI55294.1"/>
    <property type="molecule type" value="Genomic_DNA"/>
</dbReference>
<dbReference type="KEGG" id="strr:EKD16_17630"/>
<keyword evidence="4" id="KW-0378">Hydrolase</keyword>
<sequence precursor="true">MPLCSWPRSAAVLAALLAPLLVTGCGANGDTSSSSAEPPGVRPQQREVTFQSGPDTVHGTFALPPQGGAGLPAALIISGSGPTDRNGDNPMRPDAGTNRNFARVLAEAGVASLRYDKLGSGETGMASHDADAPVGYDVFAQEVADAYAHLAAQPEVDPSRLLVLGHSEGALFALRAHRIVDAHPPRALILAAPPGERYLDTVDRQFTEQVRTAEAAGGMDYSQAAQTLSDVRYAISLIREGGDLGRADLSQEVAGVLNPQVAPFLRKIDAMDPLQLARDLPPDTRTLVLRGTADSQITRENVDRLMRGLPDGRRVSVEGADHVFRMYSEAPGADVLDSRRRFSPDVAPAVEGFLEAAVGA</sequence>
<reference evidence="4 5" key="1">
    <citation type="submission" date="2019-02" db="EMBL/GenBank/DDBJ databases">
        <authorList>
            <person name="Khodamoradi S."/>
            <person name="Hahnke R.L."/>
            <person name="Kaempfer P."/>
            <person name="Schumann P."/>
            <person name="Rohde M."/>
            <person name="Steinert M."/>
            <person name="Luzhetskyy A."/>
            <person name="Wink J."/>
            <person name="Ruckert C."/>
        </authorList>
    </citation>
    <scope>NUCLEOTIDE SEQUENCE [LARGE SCALE GENOMIC DNA]</scope>
    <source>
        <strain evidence="4 5">M2</strain>
    </source>
</reference>
<evidence type="ECO:0000313" key="4">
    <source>
        <dbReference type="EMBL" id="QBI55294.1"/>
    </source>
</evidence>
<dbReference type="Gene3D" id="3.40.50.1820">
    <property type="entry name" value="alpha/beta hydrolase"/>
    <property type="match status" value="1"/>
</dbReference>
<name>A0A4P6Q8A7_9ACTN</name>
<evidence type="ECO:0000256" key="1">
    <source>
        <dbReference type="SAM" id="MobiDB-lite"/>
    </source>
</evidence>
<evidence type="ECO:0000313" key="5">
    <source>
        <dbReference type="Proteomes" id="UP000292235"/>
    </source>
</evidence>